<dbReference type="PANTHER" id="PTHR23037:SF35">
    <property type="entry name" value="FIBRONECTIN TYPE-III DOMAIN-CONTAINING PROTEIN"/>
    <property type="match status" value="1"/>
</dbReference>
<reference evidence="12" key="4">
    <citation type="submission" date="2025-09" db="UniProtKB">
        <authorList>
            <consortium name="Ensembl"/>
        </authorList>
    </citation>
    <scope>IDENTIFICATION</scope>
</reference>
<accession>A0A5G2R149</accession>
<dbReference type="Pfam" id="PF25552">
    <property type="entry name" value="LIFR_D4"/>
    <property type="match status" value="1"/>
</dbReference>
<reference evidence="13" key="1">
    <citation type="submission" date="2009-11" db="EMBL/GenBank/DDBJ databases">
        <authorList>
            <consortium name="Porcine genome sequencing project"/>
        </authorList>
    </citation>
    <scope>NUCLEOTIDE SEQUENCE [LARGE SCALE GENOMIC DNA]</scope>
    <source>
        <strain evidence="13">Duroc</strain>
    </source>
</reference>
<evidence type="ECO:0000256" key="5">
    <source>
        <dbReference type="ARBA" id="ARBA00022737"/>
    </source>
</evidence>
<dbReference type="FunFam" id="2.60.40.10:FF:000524">
    <property type="entry name" value="Interleukin-6 receptor subunit beta"/>
    <property type="match status" value="1"/>
</dbReference>
<dbReference type="Ensembl" id="ENSSSCT00000078230.2">
    <property type="protein sequence ID" value="ENSSSCP00000070090.1"/>
    <property type="gene ID" value="ENSSSCG00000016916.6"/>
</dbReference>
<protein>
    <submittedName>
        <fullName evidence="12">Interleukin 6 cytokine family signal transducer</fullName>
    </submittedName>
</protein>
<dbReference type="InterPro" id="IPR013783">
    <property type="entry name" value="Ig-like_fold"/>
</dbReference>
<keyword evidence="4" id="KW-0732">Signal</keyword>
<keyword evidence="10" id="KW-0325">Glycoprotein</keyword>
<dbReference type="GeneTree" id="ENSGT00940000159608"/>
<dbReference type="Pfam" id="PF00041">
    <property type="entry name" value="fn3"/>
    <property type="match status" value="1"/>
</dbReference>
<dbReference type="CDD" id="cd00063">
    <property type="entry name" value="FN3"/>
    <property type="match status" value="1"/>
</dbReference>
<evidence type="ECO:0000256" key="9">
    <source>
        <dbReference type="ARBA" id="ARBA00023170"/>
    </source>
</evidence>
<organism evidence="12 13">
    <name type="scientific">Sus scrofa</name>
    <name type="common">Pig</name>
    <dbReference type="NCBI Taxonomy" id="9823"/>
    <lineage>
        <taxon>Eukaryota</taxon>
        <taxon>Metazoa</taxon>
        <taxon>Chordata</taxon>
        <taxon>Craniata</taxon>
        <taxon>Vertebrata</taxon>
        <taxon>Euteleostomi</taxon>
        <taxon>Mammalia</taxon>
        <taxon>Eutheria</taxon>
        <taxon>Laurasiatheria</taxon>
        <taxon>Artiodactyla</taxon>
        <taxon>Suina</taxon>
        <taxon>Suidae</taxon>
        <taxon>Sus</taxon>
    </lineage>
</organism>
<dbReference type="AlphaFoldDB" id="A0A4X1SJH4"/>
<evidence type="ECO:0000256" key="1">
    <source>
        <dbReference type="ARBA" id="ARBA00004479"/>
    </source>
</evidence>
<dbReference type="InterPro" id="IPR036116">
    <property type="entry name" value="FN3_sf"/>
</dbReference>
<proteinExistence type="predicted"/>
<keyword evidence="11" id="KW-0393">Immunoglobulin domain</keyword>
<evidence type="ECO:0000256" key="6">
    <source>
        <dbReference type="ARBA" id="ARBA00022989"/>
    </source>
</evidence>
<evidence type="ECO:0000256" key="8">
    <source>
        <dbReference type="ARBA" id="ARBA00023157"/>
    </source>
</evidence>
<dbReference type="SUPFAM" id="SSF49265">
    <property type="entry name" value="Fibronectin type III"/>
    <property type="match status" value="3"/>
</dbReference>
<dbReference type="PANTHER" id="PTHR23037">
    <property type="entry name" value="CYTOKINE RECEPTOR"/>
    <property type="match status" value="1"/>
</dbReference>
<evidence type="ECO:0000313" key="13">
    <source>
        <dbReference type="Proteomes" id="UP000008227"/>
    </source>
</evidence>
<keyword evidence="5" id="KW-0677">Repeat</keyword>
<keyword evidence="2" id="KW-0597">Phosphoprotein</keyword>
<gene>
    <name evidence="12" type="primary">IL6ST</name>
</gene>
<dbReference type="Gene3D" id="2.60.40.10">
    <property type="entry name" value="Immunoglobulins"/>
    <property type="match status" value="3"/>
</dbReference>
<dbReference type="SMART" id="SM00060">
    <property type="entry name" value="FN3"/>
    <property type="match status" value="2"/>
</dbReference>
<keyword evidence="8" id="KW-1015">Disulfide bond</keyword>
<dbReference type="InterPro" id="IPR010457">
    <property type="entry name" value="IgC2-like_lig-bd"/>
</dbReference>
<dbReference type="FunFam" id="2.60.40.10:FF:000563">
    <property type="entry name" value="interleukin-6 receptor subunit beta"/>
    <property type="match status" value="1"/>
</dbReference>
<evidence type="ECO:0000256" key="2">
    <source>
        <dbReference type="ARBA" id="ARBA00022553"/>
    </source>
</evidence>
<dbReference type="Proteomes" id="UP000008227">
    <property type="component" value="Chromosome 16"/>
</dbReference>
<dbReference type="PROSITE" id="PS50853">
    <property type="entry name" value="FN3"/>
    <property type="match status" value="1"/>
</dbReference>
<keyword evidence="6" id="KW-1133">Transmembrane helix</keyword>
<keyword evidence="3" id="KW-0812">Transmembrane</keyword>
<keyword evidence="13" id="KW-1185">Reference proteome</keyword>
<dbReference type="FunFam" id="2.60.40.10:FF:000281">
    <property type="entry name" value="Cytokine receptor like factor 1"/>
    <property type="match status" value="1"/>
</dbReference>
<evidence type="ECO:0000256" key="11">
    <source>
        <dbReference type="ARBA" id="ARBA00023319"/>
    </source>
</evidence>
<reference evidence="12" key="3">
    <citation type="submission" date="2025-08" db="UniProtKB">
        <authorList>
            <consortium name="Ensembl"/>
        </authorList>
    </citation>
    <scope>IDENTIFICATION</scope>
</reference>
<dbReference type="Pfam" id="PF06328">
    <property type="entry name" value="Lep_receptor_Ig"/>
    <property type="match status" value="1"/>
</dbReference>
<keyword evidence="7" id="KW-0472">Membrane</keyword>
<name>A0A4X1SJH4_PIG</name>
<dbReference type="GO" id="GO:0016020">
    <property type="term" value="C:membrane"/>
    <property type="evidence" value="ECO:0007669"/>
    <property type="project" value="UniProtKB-SubCell"/>
</dbReference>
<dbReference type="InterPro" id="IPR003961">
    <property type="entry name" value="FN3_dom"/>
</dbReference>
<sequence length="329" mass="37698">MLTLQTWVVQALFIFLTTKCKGELLDPCGHISPESPVIQLGSNFTAVCVLKEKCMDHYHVNASYIFWKTNHVTIPYEQYNVINRTASSVTFRDISLLNIQLTCNIRTFGQIDQNVYGIRIISGLPPEKPKNLSCIVNEGKKMMCQWDPGRETHLETNFTLKSEWATEKFDDCKAKRDIPTSCTVDYSPVYFVNIEVWVEAENALGKVTSDHINFDPVDKVKPNPPHNLSVSNSEELSSILKLTWINSSIRNFIRLKYNIQYRTKAASTWNQIPPEDTASTRSSFTVQDLKPFTEYVFRIRCMKEDGKGFWSDWSEEASGVTYEDNIASF</sequence>
<evidence type="ECO:0000313" key="12">
    <source>
        <dbReference type="Ensembl" id="ENSSSCP00000070090.1"/>
    </source>
</evidence>
<dbReference type="ExpressionAtlas" id="A0A4X1SJH4">
    <property type="expression patterns" value="baseline and differential"/>
</dbReference>
<comment type="subcellular location">
    <subcellularLocation>
        <location evidence="1">Membrane</location>
        <topology evidence="1">Single-pass type I membrane protein</topology>
    </subcellularLocation>
</comment>
<evidence type="ECO:0000256" key="3">
    <source>
        <dbReference type="ARBA" id="ARBA00022692"/>
    </source>
</evidence>
<evidence type="ECO:0000256" key="10">
    <source>
        <dbReference type="ARBA" id="ARBA00023180"/>
    </source>
</evidence>
<reference evidence="12" key="2">
    <citation type="journal article" date="2020" name="Gigascience">
        <title>An improved pig reference genome sequence to enable pig genetics and genomics research.</title>
        <authorList>
            <person name="Warr A."/>
            <person name="Affara N."/>
            <person name="Aken B."/>
            <person name="Beiki H."/>
            <person name="Bickhart D.M."/>
            <person name="Billis K."/>
            <person name="Chow W."/>
            <person name="Eory L."/>
            <person name="Finlayson H.A."/>
            <person name="Flicek P."/>
            <person name="Giron C.G."/>
            <person name="Griffin D.K."/>
            <person name="Hall R."/>
            <person name="Hannum G."/>
            <person name="Hourlier T."/>
            <person name="Howe K."/>
            <person name="Hume D.A."/>
            <person name="Izuogu O."/>
            <person name="Kim K."/>
            <person name="Koren S."/>
            <person name="Liu H."/>
            <person name="Manchanda N."/>
            <person name="Martin F.J."/>
            <person name="Nonneman D.J."/>
            <person name="O'Connor R.E."/>
            <person name="Phillippy A.M."/>
            <person name="Rohrer G.A."/>
            <person name="Rosen B.D."/>
            <person name="Rund L.A."/>
            <person name="Sargent C.A."/>
            <person name="Schook L.B."/>
            <person name="Schroeder S.G."/>
            <person name="Schwartz A.S."/>
            <person name="Skinner B.M."/>
            <person name="Talbot R."/>
            <person name="Tseng E."/>
            <person name="Tuggle C.K."/>
            <person name="Watson M."/>
            <person name="Smith T.P.L."/>
            <person name="Archibald A.L."/>
        </authorList>
    </citation>
    <scope>NUCLEOTIDE SEQUENCE [LARGE SCALE GENOMIC DNA]</scope>
    <source>
        <strain evidence="12">Duroc</strain>
    </source>
</reference>
<keyword evidence="9" id="KW-0675">Receptor</keyword>
<accession>A0A4X1SJH4</accession>
<evidence type="ECO:0000256" key="4">
    <source>
        <dbReference type="ARBA" id="ARBA00022729"/>
    </source>
</evidence>
<evidence type="ECO:0000256" key="7">
    <source>
        <dbReference type="ARBA" id="ARBA00023136"/>
    </source>
</evidence>